<dbReference type="SUPFAM" id="SSF52540">
    <property type="entry name" value="P-loop containing nucleoside triphosphate hydrolases"/>
    <property type="match status" value="3"/>
</dbReference>
<keyword evidence="3" id="KW-0966">Cell projection</keyword>
<dbReference type="GO" id="GO:0008569">
    <property type="term" value="F:minus-end-directed microtubule motor activity"/>
    <property type="evidence" value="ECO:0007669"/>
    <property type="project" value="InterPro"/>
</dbReference>
<dbReference type="InterPro" id="IPR056759">
    <property type="entry name" value="DYH2-5-8_CC"/>
</dbReference>
<evidence type="ECO:0000256" key="1">
    <source>
        <dbReference type="ARBA" id="ARBA00004430"/>
    </source>
</evidence>
<dbReference type="Gene3D" id="1.20.58.1120">
    <property type="match status" value="1"/>
</dbReference>
<comment type="subcellular location">
    <subcellularLocation>
        <location evidence="1">Cytoplasm</location>
        <location evidence="1">Cytoskeleton</location>
        <location evidence="1">Cilium axoneme</location>
    </subcellularLocation>
</comment>
<reference evidence="6 7" key="1">
    <citation type="submission" date="2023-03" db="EMBL/GenBank/DDBJ databases">
        <title>High-quality genome of Scylla paramamosain provides insights in environmental adaptation.</title>
        <authorList>
            <person name="Zhang L."/>
        </authorList>
    </citation>
    <scope>NUCLEOTIDE SEQUENCE [LARGE SCALE GENOMIC DNA]</scope>
    <source>
        <strain evidence="6">LZ_2023a</strain>
        <tissue evidence="6">Muscle</tissue>
    </source>
</reference>
<feature type="domain" description="AAA+ ATPase" evidence="5">
    <location>
        <begin position="2286"/>
        <end position="2410"/>
    </location>
</feature>
<protein>
    <recommendedName>
        <fullName evidence="5">AAA+ ATPase domain-containing protein</fullName>
    </recommendedName>
</protein>
<dbReference type="Pfam" id="PF12774">
    <property type="entry name" value="AAA_6"/>
    <property type="match status" value="1"/>
</dbReference>
<evidence type="ECO:0000313" key="6">
    <source>
        <dbReference type="EMBL" id="KAK8392250.1"/>
    </source>
</evidence>
<dbReference type="Pfam" id="PF03028">
    <property type="entry name" value="Dynein_heavy"/>
    <property type="match status" value="1"/>
</dbReference>
<dbReference type="SMART" id="SM00382">
    <property type="entry name" value="AAA"/>
    <property type="match status" value="4"/>
</dbReference>
<feature type="coiled-coil region" evidence="4">
    <location>
        <begin position="798"/>
        <end position="825"/>
    </location>
</feature>
<evidence type="ECO:0000256" key="3">
    <source>
        <dbReference type="ARBA" id="ARBA00023273"/>
    </source>
</evidence>
<dbReference type="GO" id="GO:0045505">
    <property type="term" value="F:dynein intermediate chain binding"/>
    <property type="evidence" value="ECO:0007669"/>
    <property type="project" value="InterPro"/>
</dbReference>
<dbReference type="Gene3D" id="1.10.287.2620">
    <property type="match status" value="1"/>
</dbReference>
<dbReference type="PANTHER" id="PTHR45703:SF36">
    <property type="entry name" value="DYNEIN HEAVY CHAIN, CYTOPLASMIC"/>
    <property type="match status" value="1"/>
</dbReference>
<evidence type="ECO:0000256" key="4">
    <source>
        <dbReference type="SAM" id="Coils"/>
    </source>
</evidence>
<dbReference type="InterPro" id="IPR013602">
    <property type="entry name" value="Dynein_heavy_linker"/>
</dbReference>
<dbReference type="InterPro" id="IPR013594">
    <property type="entry name" value="Dynein_heavy_tail"/>
</dbReference>
<dbReference type="Gene3D" id="1.20.920.30">
    <property type="match status" value="1"/>
</dbReference>
<dbReference type="Gene3D" id="1.10.472.130">
    <property type="match status" value="1"/>
</dbReference>
<dbReference type="InterPro" id="IPR024743">
    <property type="entry name" value="Dynein_HC_stalk"/>
</dbReference>
<dbReference type="InterPro" id="IPR026983">
    <property type="entry name" value="DHC"/>
</dbReference>
<keyword evidence="4" id="KW-0175">Coiled coil</keyword>
<dbReference type="Pfam" id="PF08393">
    <property type="entry name" value="DHC_N2"/>
    <property type="match status" value="1"/>
</dbReference>
<dbReference type="InterPro" id="IPR035699">
    <property type="entry name" value="AAA_6"/>
</dbReference>
<dbReference type="Proteomes" id="UP001487740">
    <property type="component" value="Unassembled WGS sequence"/>
</dbReference>
<dbReference type="InterPro" id="IPR043157">
    <property type="entry name" value="Dynein_AAA1S"/>
</dbReference>
<dbReference type="InterPro" id="IPR042228">
    <property type="entry name" value="Dynein_linker_3"/>
</dbReference>
<dbReference type="Gene3D" id="3.40.50.300">
    <property type="entry name" value="P-loop containing nucleotide triphosphate hydrolases"/>
    <property type="match status" value="6"/>
</dbReference>
<dbReference type="Pfam" id="PF12781">
    <property type="entry name" value="AAA_9"/>
    <property type="match status" value="1"/>
</dbReference>
<dbReference type="GO" id="GO:0030286">
    <property type="term" value="C:dynein complex"/>
    <property type="evidence" value="ECO:0007669"/>
    <property type="project" value="InterPro"/>
</dbReference>
<dbReference type="Pfam" id="PF12777">
    <property type="entry name" value="MT"/>
    <property type="match status" value="1"/>
</dbReference>
<evidence type="ECO:0000259" key="5">
    <source>
        <dbReference type="SMART" id="SM00382"/>
    </source>
</evidence>
<accession>A0AAW0U052</accession>
<dbReference type="InterPro" id="IPR004273">
    <property type="entry name" value="Dynein_heavy_D6_P-loop"/>
</dbReference>
<gene>
    <name evidence="6" type="ORF">O3P69_017680</name>
</gene>
<dbReference type="GO" id="GO:0007018">
    <property type="term" value="P:microtubule-based movement"/>
    <property type="evidence" value="ECO:0007669"/>
    <property type="project" value="InterPro"/>
</dbReference>
<dbReference type="Pfam" id="PF08385">
    <property type="entry name" value="DHC_N1"/>
    <property type="match status" value="1"/>
</dbReference>
<dbReference type="Gene3D" id="1.10.8.710">
    <property type="match status" value="1"/>
</dbReference>
<feature type="domain" description="AAA+ ATPase" evidence="5">
    <location>
        <begin position="1955"/>
        <end position="2098"/>
    </location>
</feature>
<dbReference type="Gene3D" id="3.20.180.20">
    <property type="entry name" value="Dynein heavy chain, N-terminal domain 2"/>
    <property type="match status" value="1"/>
</dbReference>
<feature type="coiled-coil region" evidence="4">
    <location>
        <begin position="3060"/>
        <end position="3122"/>
    </location>
</feature>
<dbReference type="InterPro" id="IPR041466">
    <property type="entry name" value="Dynein_AAA5_ext"/>
</dbReference>
<dbReference type="InterPro" id="IPR003593">
    <property type="entry name" value="AAA+_ATPase"/>
</dbReference>
<feature type="domain" description="AAA+ ATPase" evidence="5">
    <location>
        <begin position="2645"/>
        <end position="3000"/>
    </location>
</feature>
<keyword evidence="2" id="KW-0969">Cilium</keyword>
<dbReference type="PANTHER" id="PTHR45703">
    <property type="entry name" value="DYNEIN HEAVY CHAIN"/>
    <property type="match status" value="1"/>
</dbReference>
<dbReference type="Gene3D" id="1.20.140.100">
    <property type="entry name" value="Dynein heavy chain, N-terminal domain 2"/>
    <property type="match status" value="1"/>
</dbReference>
<dbReference type="Pfam" id="PF17852">
    <property type="entry name" value="Dynein_AAA_lid"/>
    <property type="match status" value="1"/>
</dbReference>
<feature type="coiled-coil region" evidence="4">
    <location>
        <begin position="2850"/>
        <end position="2880"/>
    </location>
</feature>
<keyword evidence="7" id="KW-1185">Reference proteome</keyword>
<comment type="caution">
    <text evidence="6">The sequence shown here is derived from an EMBL/GenBank/DDBJ whole genome shotgun (WGS) entry which is preliminary data.</text>
</comment>
<dbReference type="InterPro" id="IPR035706">
    <property type="entry name" value="AAA_9"/>
</dbReference>
<proteinExistence type="predicted"/>
<dbReference type="InterPro" id="IPR042222">
    <property type="entry name" value="Dynein_2_N"/>
</dbReference>
<feature type="domain" description="AAA+ ATPase" evidence="5">
    <location>
        <begin position="1657"/>
        <end position="1805"/>
    </location>
</feature>
<sequence length="4281" mass="485740">MSLVVPELVLHWVEQIHAFCFDHGDASSPLELGLLHEIRQLSWKKAMVHQLLMALEAPEVAKALDYLHTQSSPTSLLITHAIDTLKEVQQQQEETSGQLVHLEGPLEQLYTDSVQALTEHMYDVLALLRIIWINSHYYHQPEVMTEVCVRVSWEVTRACQVHLPLDDLFSPITKGANTKASGGNGKDSLSLVESAIKCCKEWRMCYVELATHFGEEDSPEVWLPDSASVFLPVELFVSRCEDLKYIGLSKVQLTRHGEGGMMSVRAAGAGEGGAEGELLEEELTQVDRVLEEALKAVQRKSHLVFNLTSKEWLKHFDRFREGMEEVERRYQCVMVAAVQTVDTVAHGLRVLNVFKPLAARKSLFSVFYVMIDHILNLFDRDLEEVEKEYVFRSMKVGGEGFHYSKMARWAADTRRKLEQEVNLLKNQSWLPYYPRLDSIYRRWGRTVLLLRGVVSNMYAAWIASLESNPSKRLLESIFRWRPGAIQSLQDNFDVQLYKDLEEAGAWKAMGFDIPDAITPIFADIAVYKDLRKKVMDCANGFNNFMSRVSRDEAQMFESQIQAAVKNFYPGLSAVTWVQRDAVATLLTRCTAVVRNVQEQVSQYLAVNQDLSSVLLKTKEMALYKRDDAIVYEGDGFQEDLGSQLHAAAEGVKSKFRQTEEILDSLHQKLISKTSVKAEQAWLAYVTRIDNLFLDCQREVLRRSLLSFEGMLMGSRSCPTEKLTPVFTIAISLSDGRIICKPSVNQVLQLVISLETQFSESLGKIPCLLRRFSLEKAKAHSHLPVLEDKLCSRLQAKLNSEFQAQVEELKQRLEEWQAYRDLWEVDRREFFEHYLTKANSVYIFETDIMTFERKLREIENTEDHMKVGTFYVNCETLKHQLIMLCKSWVSDFEKNLFKIASEKLDILYSYSRGTRALLKSDPQDISSLLMAADECHSAKRQLAAYRSEFQPVREQFDVLRKYHYDIPAKVNSSLEQLEKEWDAVEGLLTEKVLELNAALDGFRKTYNDRSELVLEEVDALKEHFRQALPTRLDRPVCDAYSVIRTLKDMMADIITKLSVNETLMLLSLPTVEFPELPAFQHDLVSAEKMWSLLEEWQQAWEGWANMIVWEVSVVGLQEMLSTFGHKLRAIKPFAVGEISTRAGVGESDWELKEEFLTRIELCKLLVPLTLNLQNARLRTHHWDQIKALVKAEFDKDSPDFTLGFLQKLNLTSYKKDMSAILVNSTEEAKLVSEIDNIKSLASDIPLNLRAIPGMSVSVLESTTAANETIVELNTRLQVLSASHHAHPYAEDIDGIRAMLSSMITFLEEMEALQRTWGTWEPFFLVPDVRLHMVYATSIFDSLNERWCQLSNVMTTEHFLKPVALQDHLRKEVRNMSSEFRCLTQQVRPYLQDRREQYTRFWLLSDNDLVAALSTVIDGESARPFLPKLFTNIARIKQEKNSQLTTMEVIGVYSQEGDFLELNSYIPLMGSFDTWLRNLSSSIEATLKEHVRQCRNSMKSVAMKVDDVVKLWPLQVTVIAFLMHWTMEVSRTLAKTKGCLNGDSLQVFKKKVRDSQMRLDGCLQGSLPKLMREKVRLFYLAVLQVRDFLCGAAEGKWSVASESDMPLRYTWEKDTDNLLLQIGTHDLPYSWEYQGLWSFTALTPSLTLAFTQLAKVLCQGTAIGLLGTHGCGKTETVKSLAHLLGRHLVVVECTPALTATHLAQMLLGVSQSPSWLLLESAHCLDEDVMPPLREMLRVVQEGQRAAAAVAVKAGGGRGSKLHLPPSVVLEGIRLTVSPLAAVVLEMQPDQAAARRTMDILKEACRPVVTFRPDVQVMTECLMVVEGFKESRSLSLKVSEAMESLTSALPRRYRWQLGIRGATLLVNLAKDIIRRQPEVDEVDTVPLALREHLLPQLRENELPIFKEVFETLFPDFEAAPIIHETLKEGLIEEMNNRTLIVKEVYTDKTLQLHEAISKNKIVIAFGPSGSGKSTSIELLHTTTVQLNEAGHAGIRLARLEALSPLVVEQELLYGPHEDLAIGERSGHLMRLIQKCHKAPPASDLWLLLEGPQDHKWLSQFFLHIHPTNSTFLCGLRQNVFLPSNLKIILEVSGDIGHLSPGELSMCYTIHFPAQPQLWEDVIQSWRATIANVRVSRALQTLIKKNLPNFINILDAELVAKPQMIMKAKAFVAIMNSLMEAQTMTVEPEDWVARLTPAFIFSIIWSFGANISQREAAEFEEVVTRMIEDVPEGGIYDYFVDPVSGSFLSWSHLSSEIEQLDIRLPVVESSLVPTQRIIKYTRIIRTLMDQGIPVLLTGPPGSGKTTIINVLRQIPNKEQMAVLLSFTANTHPVNIQSTLESQLMKQGKNTLACKKSKLHVLIDDLHCSEGSAHLHDVLATVRYTTQRGKLFSHDSKAFLTLPPLCYLFTLQRKTCFFGQEKTQEINEHIDARWLETFHSLTLPEFCDKELEGIFSKLFDEALGHFDQEVKCLRTVLAEGVVYLFRCMGKKSQVACGDYLSLVHHPRQIFSVLKGLQLGDEETQDRDNFLRHLTHECYRVFHDLGVMPQLAFDQLMNEVLTEYLCIPLNTVTHDPSNFMLTRLGNDEDLYDDASIQSLQEILKKNGQALLGPNQTFVVFNSLVHHVVRLLRILGYQHKEDKEPSLTLGSVGGHVVLVGPEGCGKKTCARLVSSLAGYKTHDVTGTPEEEVITTKQITEDLLSGIPVLVIIDWNILQNVRNLKFLNDLLVQQYYWRSPRDPPANFKILLSVPSLEEAHEALRSLPAMSSYYSVDNFQEWSTEDLQVISRQILSSEIGERLSDIILQSITEVMAFIHATSSLKPSSKFLEFLKMFLQVFRRLYDNIISEKEKLSTSIVKFEDTQKRVKELSNQLEEQRAQVTYIQQSCGSVVLKMRNIRSEQGRLEQDLAKNDALLQRQKDESSRIRELISRDLTAPKLEMKTVHRRLDRVTRAEMESLRGLSRPPRSVELVFDAVLTTLELDPSWNEAKKQMANALDFISGIKKKPVEEVNEKILSVIQSYLKMEELTLEKVTGESETAATFLTWLQVFEKYVRVYKDYHPLKVQADIIAKEIDATEQSIKQYKNDLAGFSIEHQTLMAQLKEKEQHLEAAEEEMKVLEGRIQLAQKVMTQLGQDKIHWEEALSHSSVQLRNIFGDAVLAAAYVTYLGGTTHVARGEVMAHWQEKMEELCLFHTAERNVLDVLAPLHARVRWHEEGLPLDAFSLENAAIICYSSLPQLILDPHHVLEQWIRNWSDTTEVDLEKSDYMQKLAELLQSGSTCLIVQEELALPTSVLQVLEMEQHMRDGQNLLLVGDTELQVHDNFRMLILLTSREPKITSNMRSLANVVSMQSQQEGLEVLLTSRVASHYQPDLVESLKKNEWDLLDREKQLAEQEETIRTLMSRFDDDVLEENTLMEQLQTACSRASDAKRKCNDLRKSLDAAKEGNATYRKIAGLLTRLYLIVERFPRLQPSLELGLEHLSTLIIGEMHLQSLVTSWGRMLGQNVVIKMLQSVYRHLEEQVSPISLVTVGLILATWYECHIGLTTPQFCSLLYTQLVDQDESRPLPLDLKPYLAAKSHSTSLLQPFDPGQHAALRPVWLTERQWLQVIALSKIEPFQELADHMVTHENLWRVWYITEQPESGTLPKKMDRKIRGVAKLILINCLRPDRLDEASMMYVQRVLKHEASEATAKALLSVAGKGNAASPIILYSSVPLDVEFVLHQIQALCHPIISSDPEALDVLALGQGREDSLTLRLQRCLVKGHWLLLKKGTTSSTCISRLTKFLRNESLTAAHKRFQIWMYFDNDDELPSSLMTACRKVYLSLPCTVKESLRHLYELVGESRLAAYTNEWSKWCLLSLALFHIAFITRQTLENNSTPLAVTLGDAQWEEAENTLRTLLTGGHPADSSLVASLIPPLTDLYLAGCLTEESRSILTQLMSTYLSPEAIQNVPGRVSALTHYTVPRATFLEEHLAQMEFIYLAQNVSLTGVAPMVILQNQRDEARDINIALRTLNEQKMSQRSLRDTVWPRRFAELRDRKLKGKKVQGALQAIMRQEYEDCSRVVQHVASKLAVTEDLNTLNSLLQDSSPSLDITKDDTELRKTEARLKKLNARADFLWEMAGSCEPPRNLRLGLLQEPEAAWAAVTRSYWGELRQAALEVAVLTRALSACLAAKGGEEDVKGVGDEEESPSLVLEKLVLRGACWDAAAEVLMTEELGAGLPAATTLDLTVTKCTNRVKKVLRKIGRVHRTPVHVGGADTCTPLFWVHLPLASSITSHTCLLSGVRLITA</sequence>
<evidence type="ECO:0000313" key="7">
    <source>
        <dbReference type="Proteomes" id="UP001487740"/>
    </source>
</evidence>
<evidence type="ECO:0000256" key="2">
    <source>
        <dbReference type="ARBA" id="ARBA00023069"/>
    </source>
</evidence>
<name>A0AAW0U052_SCYPA</name>
<dbReference type="GO" id="GO:0005930">
    <property type="term" value="C:axoneme"/>
    <property type="evidence" value="ECO:0007669"/>
    <property type="project" value="UniProtKB-SubCell"/>
</dbReference>
<dbReference type="InterPro" id="IPR027417">
    <property type="entry name" value="P-loop_NTPase"/>
</dbReference>
<dbReference type="GO" id="GO:0051959">
    <property type="term" value="F:dynein light intermediate chain binding"/>
    <property type="evidence" value="ECO:0007669"/>
    <property type="project" value="InterPro"/>
</dbReference>
<dbReference type="Pfam" id="PF25007">
    <property type="entry name" value="DYH2-5-8_CC"/>
    <property type="match status" value="1"/>
</dbReference>
<dbReference type="Gene3D" id="1.20.920.20">
    <property type="match status" value="1"/>
</dbReference>
<organism evidence="6 7">
    <name type="scientific">Scylla paramamosain</name>
    <name type="common">Mud crab</name>
    <dbReference type="NCBI Taxonomy" id="85552"/>
    <lineage>
        <taxon>Eukaryota</taxon>
        <taxon>Metazoa</taxon>
        <taxon>Ecdysozoa</taxon>
        <taxon>Arthropoda</taxon>
        <taxon>Crustacea</taxon>
        <taxon>Multicrustacea</taxon>
        <taxon>Malacostraca</taxon>
        <taxon>Eumalacostraca</taxon>
        <taxon>Eucarida</taxon>
        <taxon>Decapoda</taxon>
        <taxon>Pleocyemata</taxon>
        <taxon>Brachyura</taxon>
        <taxon>Eubrachyura</taxon>
        <taxon>Portunoidea</taxon>
        <taxon>Portunidae</taxon>
        <taxon>Portuninae</taxon>
        <taxon>Scylla</taxon>
    </lineage>
</organism>
<dbReference type="GO" id="GO:0005524">
    <property type="term" value="F:ATP binding"/>
    <property type="evidence" value="ECO:0007669"/>
    <property type="project" value="InterPro"/>
</dbReference>
<dbReference type="EMBL" id="JARAKH010000023">
    <property type="protein sequence ID" value="KAK8392250.1"/>
    <property type="molecule type" value="Genomic_DNA"/>
</dbReference>
<dbReference type="Pfam" id="PF12775">
    <property type="entry name" value="AAA_7"/>
    <property type="match status" value="1"/>
</dbReference>